<gene>
    <name evidence="1" type="ORF">CEXT_581681</name>
</gene>
<evidence type="ECO:0000313" key="1">
    <source>
        <dbReference type="EMBL" id="GIY94665.1"/>
    </source>
</evidence>
<evidence type="ECO:0000313" key="2">
    <source>
        <dbReference type="Proteomes" id="UP001054945"/>
    </source>
</evidence>
<sequence>MEIHGGSAPRAVIISDRTPEIHKLWIHARTRSLLRGEISSRISVPQPKEAEKAKAEASPLQFAFEMQISVNHNLITKRRI</sequence>
<organism evidence="1 2">
    <name type="scientific">Caerostris extrusa</name>
    <name type="common">Bark spider</name>
    <name type="synonym">Caerostris bankana</name>
    <dbReference type="NCBI Taxonomy" id="172846"/>
    <lineage>
        <taxon>Eukaryota</taxon>
        <taxon>Metazoa</taxon>
        <taxon>Ecdysozoa</taxon>
        <taxon>Arthropoda</taxon>
        <taxon>Chelicerata</taxon>
        <taxon>Arachnida</taxon>
        <taxon>Araneae</taxon>
        <taxon>Araneomorphae</taxon>
        <taxon>Entelegynae</taxon>
        <taxon>Araneoidea</taxon>
        <taxon>Araneidae</taxon>
        <taxon>Caerostris</taxon>
    </lineage>
</organism>
<keyword evidence="2" id="KW-1185">Reference proteome</keyword>
<comment type="caution">
    <text evidence="1">The sequence shown here is derived from an EMBL/GenBank/DDBJ whole genome shotgun (WGS) entry which is preliminary data.</text>
</comment>
<dbReference type="EMBL" id="BPLR01017811">
    <property type="protein sequence ID" value="GIY94665.1"/>
    <property type="molecule type" value="Genomic_DNA"/>
</dbReference>
<dbReference type="AlphaFoldDB" id="A0AAV4XL58"/>
<name>A0AAV4XL58_CAEEX</name>
<proteinExistence type="predicted"/>
<protein>
    <recommendedName>
        <fullName evidence="3">Ycf15</fullName>
    </recommendedName>
</protein>
<dbReference type="Proteomes" id="UP001054945">
    <property type="component" value="Unassembled WGS sequence"/>
</dbReference>
<evidence type="ECO:0008006" key="3">
    <source>
        <dbReference type="Google" id="ProtNLM"/>
    </source>
</evidence>
<reference evidence="1 2" key="1">
    <citation type="submission" date="2021-06" db="EMBL/GenBank/DDBJ databases">
        <title>Caerostris extrusa draft genome.</title>
        <authorList>
            <person name="Kono N."/>
            <person name="Arakawa K."/>
        </authorList>
    </citation>
    <scope>NUCLEOTIDE SEQUENCE [LARGE SCALE GENOMIC DNA]</scope>
</reference>
<accession>A0AAV4XL58</accession>